<evidence type="ECO:0000313" key="11">
    <source>
        <dbReference type="EMBL" id="GHJ88799.1"/>
    </source>
</evidence>
<evidence type="ECO:0000259" key="10">
    <source>
        <dbReference type="PROSITE" id="PS51210"/>
    </source>
</evidence>
<evidence type="ECO:0000256" key="1">
    <source>
        <dbReference type="ARBA" id="ARBA00008780"/>
    </source>
</evidence>
<keyword evidence="5 8" id="KW-0442">Lipid degradation</keyword>
<comment type="catalytic activity">
    <reaction evidence="9">
        <text>a 1-acyl-sn-glycero-3-phosphocholine + H2O = sn-glycerol 3-phosphocholine + a fatty acid + H(+)</text>
        <dbReference type="Rhea" id="RHEA:15177"/>
        <dbReference type="ChEBI" id="CHEBI:15377"/>
        <dbReference type="ChEBI" id="CHEBI:15378"/>
        <dbReference type="ChEBI" id="CHEBI:16870"/>
        <dbReference type="ChEBI" id="CHEBI:28868"/>
        <dbReference type="ChEBI" id="CHEBI:58168"/>
        <dbReference type="EC" id="3.1.1.5"/>
    </reaction>
</comment>
<dbReference type="PROSITE" id="PS51210">
    <property type="entry name" value="PLA2C"/>
    <property type="match status" value="1"/>
</dbReference>
<accession>A0A8H3TXB1</accession>
<protein>
    <recommendedName>
        <fullName evidence="2 9">Lysophospholipase</fullName>
        <ecNumber evidence="2 9">3.1.1.5</ecNumber>
    </recommendedName>
</protein>
<dbReference type="PANTHER" id="PTHR10728:SF33">
    <property type="entry name" value="LYSOPHOSPHOLIPASE 1-RELATED"/>
    <property type="match status" value="1"/>
</dbReference>
<dbReference type="InterPro" id="IPR002642">
    <property type="entry name" value="LysoPLipase_cat_dom"/>
</dbReference>
<evidence type="ECO:0000256" key="2">
    <source>
        <dbReference type="ARBA" id="ARBA00013274"/>
    </source>
</evidence>
<feature type="chain" id="PRO_5034616537" description="Lysophospholipase" evidence="9">
    <location>
        <begin position="26"/>
        <end position="653"/>
    </location>
</feature>
<dbReference type="GO" id="GO:0005829">
    <property type="term" value="C:cytosol"/>
    <property type="evidence" value="ECO:0007669"/>
    <property type="project" value="TreeGrafter"/>
</dbReference>
<dbReference type="SMART" id="SM00022">
    <property type="entry name" value="PLAc"/>
    <property type="match status" value="1"/>
</dbReference>
<keyword evidence="4 8" id="KW-0378">Hydrolase</keyword>
<reference evidence="11" key="1">
    <citation type="submission" date="2020-07" db="EMBL/GenBank/DDBJ databases">
        <title>Draft Genome Sequence of a Deep-Sea Yeast, Naganishia (Cryptococcus) liquefaciens strain N6.</title>
        <authorList>
            <person name="Han Y.W."/>
            <person name="Kajitani R."/>
            <person name="Morimoto H."/>
            <person name="Parhat M."/>
            <person name="Tsubouchi H."/>
            <person name="Bakenova O."/>
            <person name="Ogata M."/>
            <person name="Argunhan B."/>
            <person name="Aoki R."/>
            <person name="Kajiwara S."/>
            <person name="Itoh T."/>
            <person name="Iwasaki H."/>
        </authorList>
    </citation>
    <scope>NUCLEOTIDE SEQUENCE</scope>
    <source>
        <strain evidence="11">N6</strain>
    </source>
</reference>
<dbReference type="Gene3D" id="3.40.1090.10">
    <property type="entry name" value="Cytosolic phospholipase A2 catalytic domain"/>
    <property type="match status" value="1"/>
</dbReference>
<feature type="domain" description="PLA2c" evidence="10">
    <location>
        <begin position="71"/>
        <end position="590"/>
    </location>
</feature>
<dbReference type="Proteomes" id="UP000620104">
    <property type="component" value="Unassembled WGS sequence"/>
</dbReference>
<comment type="caution">
    <text evidence="11">The sequence shown here is derived from an EMBL/GenBank/DDBJ whole genome shotgun (WGS) entry which is preliminary data.</text>
</comment>
<gene>
    <name evidence="11" type="ORF">NliqN6_5201</name>
</gene>
<keyword evidence="7" id="KW-0325">Glycoprotein</keyword>
<evidence type="ECO:0000256" key="4">
    <source>
        <dbReference type="ARBA" id="ARBA00022801"/>
    </source>
</evidence>
<name>A0A8H3TXB1_9TREE</name>
<dbReference type="EC" id="3.1.1.5" evidence="2 9"/>
<evidence type="ECO:0000256" key="9">
    <source>
        <dbReference type="RuleBase" id="RU362103"/>
    </source>
</evidence>
<dbReference type="AlphaFoldDB" id="A0A8H3TXB1"/>
<dbReference type="PROSITE" id="PS51257">
    <property type="entry name" value="PROKAR_LIPOPROTEIN"/>
    <property type="match status" value="1"/>
</dbReference>
<sequence length="653" mass="72937">MGSSNRTAWCFTALIGCIAIASSGAIPSHYDSKLSDLTAKRDIEDWATHQGCKFLSGDDLDLYSPYDDKSKCPGDDFQWIRPADSLSPGEQEYLAKRRPLLQKAWDKRMKDVGLKTPLPKGRLPIVAMALSGGGYRAMISGSGMAFQRNDTKGSVGDILAVSSYMAGLSGGSWAVASYITNNGRSPVDLANNVWNLESNLVLPSKNKFDFYKDLVCKSNVKEYQDKFETGVTDLWALALSEHLFPEQFHATKRPDLKWTEIPNRNPIVKDAAVPYPIVIALERSQPTREDRQVDLDDPIWEFTLTEFGTWKWGKEKKSQGAFTPIRWLGTKMENVGTSSALFNQGLAQKLKEGKSEDDLGLFAGEHNIKEDFIEEAYIFISEEKDDVAIYENPFLRWDAKENPVKDLEKLHLVDGGEAEENIPIDPFLQDSRHVDAIFAFDNSNDNNRWPDGRSLYNTYEKAKKQAHLYGGKVRMPPIPSPNGFLNSGMNTRPVFFGCDNQDVPTIIYVPNYSWSTASNTDTFKLDYARERTLAMIDNGRRALDLNGTVPNWDRCLTCAMIDNAILQAGQKRDENCQECFKEWCWDGKENKKEAGKVNNVVGTLPALPLSVPAMQDAIKLKEVIKDVIEGAPNAGKPVKLVEALSKAAEQKSG</sequence>
<dbReference type="Pfam" id="PF01735">
    <property type="entry name" value="PLA2_B"/>
    <property type="match status" value="2"/>
</dbReference>
<keyword evidence="3 9" id="KW-0732">Signal</keyword>
<feature type="signal peptide" evidence="9">
    <location>
        <begin position="1"/>
        <end position="25"/>
    </location>
</feature>
<dbReference type="OrthoDB" id="4084751at2759"/>
<keyword evidence="6 8" id="KW-0443">Lipid metabolism</keyword>
<proteinExistence type="inferred from homology"/>
<comment type="similarity">
    <text evidence="1 9">Belongs to the lysophospholipase family.</text>
</comment>
<dbReference type="InterPro" id="IPR016035">
    <property type="entry name" value="Acyl_Trfase/lysoPLipase"/>
</dbReference>
<evidence type="ECO:0000256" key="3">
    <source>
        <dbReference type="ARBA" id="ARBA00022729"/>
    </source>
</evidence>
<dbReference type="GO" id="GO:0004623">
    <property type="term" value="F:phospholipase A2 activity"/>
    <property type="evidence" value="ECO:0007669"/>
    <property type="project" value="TreeGrafter"/>
</dbReference>
<dbReference type="EMBL" id="BLZA01000032">
    <property type="protein sequence ID" value="GHJ88799.1"/>
    <property type="molecule type" value="Genomic_DNA"/>
</dbReference>
<organism evidence="11 12">
    <name type="scientific">Naganishia liquefaciens</name>
    <dbReference type="NCBI Taxonomy" id="104408"/>
    <lineage>
        <taxon>Eukaryota</taxon>
        <taxon>Fungi</taxon>
        <taxon>Dikarya</taxon>
        <taxon>Basidiomycota</taxon>
        <taxon>Agaricomycotina</taxon>
        <taxon>Tremellomycetes</taxon>
        <taxon>Filobasidiales</taxon>
        <taxon>Filobasidiaceae</taxon>
        <taxon>Naganishia</taxon>
    </lineage>
</organism>
<dbReference type="GO" id="GO:0004622">
    <property type="term" value="F:phosphatidylcholine lysophospholipase activity"/>
    <property type="evidence" value="ECO:0007669"/>
    <property type="project" value="UniProtKB-EC"/>
</dbReference>
<evidence type="ECO:0000256" key="7">
    <source>
        <dbReference type="ARBA" id="ARBA00023180"/>
    </source>
</evidence>
<evidence type="ECO:0000313" key="12">
    <source>
        <dbReference type="Proteomes" id="UP000620104"/>
    </source>
</evidence>
<evidence type="ECO:0000256" key="5">
    <source>
        <dbReference type="ARBA" id="ARBA00022963"/>
    </source>
</evidence>
<keyword evidence="12" id="KW-1185">Reference proteome</keyword>
<dbReference type="PANTHER" id="PTHR10728">
    <property type="entry name" value="CYTOSOLIC PHOSPHOLIPASE A2"/>
    <property type="match status" value="1"/>
</dbReference>
<evidence type="ECO:0000256" key="8">
    <source>
        <dbReference type="PROSITE-ProRule" id="PRU00555"/>
    </source>
</evidence>
<dbReference type="SUPFAM" id="SSF52151">
    <property type="entry name" value="FabD/lysophospholipase-like"/>
    <property type="match status" value="1"/>
</dbReference>
<evidence type="ECO:0000256" key="6">
    <source>
        <dbReference type="ARBA" id="ARBA00023098"/>
    </source>
</evidence>
<dbReference type="GO" id="GO:0046475">
    <property type="term" value="P:glycerophospholipid catabolic process"/>
    <property type="evidence" value="ECO:0007669"/>
    <property type="project" value="TreeGrafter"/>
</dbReference>